<feature type="region of interest" description="Disordered" evidence="1">
    <location>
        <begin position="1"/>
        <end position="25"/>
    </location>
</feature>
<sequence>MTALEPNETGMQNSAAAQSQPPEQTTVLSLQKINSLLERIFGGLSPSASETNDPNELDPRVHLSVDTAIDLLSNRRRREIILQIQALAPSECLTVDALAHLLGAMEEDCNPDEVSEEKLSSITTSLVHRHLSTLDGHDVVEYDRDAQTVRCGKSVSGLCYLIATISARCGE</sequence>
<dbReference type="RefSeq" id="WP_174682874.1">
    <property type="nucleotide sequence ID" value="NZ_JABUQZ010000003.1"/>
</dbReference>
<protein>
    <recommendedName>
        <fullName evidence="2">DUF7344 domain-containing protein</fullName>
    </recommendedName>
</protein>
<evidence type="ECO:0000256" key="1">
    <source>
        <dbReference type="SAM" id="MobiDB-lite"/>
    </source>
</evidence>
<dbReference type="Gene3D" id="1.10.10.10">
    <property type="entry name" value="Winged helix-like DNA-binding domain superfamily/Winged helix DNA-binding domain"/>
    <property type="match status" value="1"/>
</dbReference>
<evidence type="ECO:0000259" key="2">
    <source>
        <dbReference type="Pfam" id="PF24035"/>
    </source>
</evidence>
<gene>
    <name evidence="3" type="ORF">HTZ84_22485</name>
</gene>
<feature type="compositionally biased region" description="Polar residues" evidence="1">
    <location>
        <begin position="9"/>
        <end position="25"/>
    </location>
</feature>
<reference evidence="3 4" key="1">
    <citation type="submission" date="2020-06" db="EMBL/GenBank/DDBJ databases">
        <title>Haloterrigena sp. nov., an extremely halophilic archaeon isolated from a saline sediment.</title>
        <authorList>
            <person name="Liu B.-B."/>
        </authorList>
    </citation>
    <scope>NUCLEOTIDE SEQUENCE [LARGE SCALE GENOMIC DNA]</scope>
    <source>
        <strain evidence="3 4">SYSU A558-1</strain>
    </source>
</reference>
<dbReference type="EMBL" id="JABUQZ010000003">
    <property type="protein sequence ID" value="NUC75036.1"/>
    <property type="molecule type" value="Genomic_DNA"/>
</dbReference>
<dbReference type="Proteomes" id="UP001016761">
    <property type="component" value="Unassembled WGS sequence"/>
</dbReference>
<comment type="caution">
    <text evidence="3">The sequence shown here is derived from an EMBL/GenBank/DDBJ whole genome shotgun (WGS) entry which is preliminary data.</text>
</comment>
<dbReference type="InterPro" id="IPR036388">
    <property type="entry name" value="WH-like_DNA-bd_sf"/>
</dbReference>
<evidence type="ECO:0000313" key="3">
    <source>
        <dbReference type="EMBL" id="NUC75036.1"/>
    </source>
</evidence>
<evidence type="ECO:0000313" key="4">
    <source>
        <dbReference type="Proteomes" id="UP001016761"/>
    </source>
</evidence>
<accession>A0ABX2LMI9</accession>
<dbReference type="Pfam" id="PF24035">
    <property type="entry name" value="DUF7344"/>
    <property type="match status" value="1"/>
</dbReference>
<dbReference type="InterPro" id="IPR055768">
    <property type="entry name" value="DUF7344"/>
</dbReference>
<proteinExistence type="predicted"/>
<name>A0ABX2LMI9_9EURY</name>
<organism evidence="3 4">
    <name type="scientific">Haloterrigena gelatinilytica</name>
    <dbReference type="NCBI Taxonomy" id="2741724"/>
    <lineage>
        <taxon>Archaea</taxon>
        <taxon>Methanobacteriati</taxon>
        <taxon>Methanobacteriota</taxon>
        <taxon>Stenosarchaea group</taxon>
        <taxon>Halobacteria</taxon>
        <taxon>Halobacteriales</taxon>
        <taxon>Natrialbaceae</taxon>
        <taxon>Haloterrigena</taxon>
    </lineage>
</organism>
<feature type="domain" description="DUF7344" evidence="2">
    <location>
        <begin position="70"/>
        <end position="150"/>
    </location>
</feature>
<keyword evidence="4" id="KW-1185">Reference proteome</keyword>